<accession>A0ABY7TJQ6</accession>
<dbReference type="EMBL" id="CP117411">
    <property type="protein sequence ID" value="WCT73458.1"/>
    <property type="molecule type" value="Genomic_DNA"/>
</dbReference>
<dbReference type="Proteomes" id="UP001220395">
    <property type="component" value="Chromosome"/>
</dbReference>
<dbReference type="SMART" id="SM00953">
    <property type="entry name" value="RES"/>
    <property type="match status" value="1"/>
</dbReference>
<dbReference type="InterPro" id="IPR014914">
    <property type="entry name" value="RES_dom"/>
</dbReference>
<sequence>MSMPSALASEAVAYRGEVVRIVEAQHRISTNRLAANRADQALLEALADEVKPDLPDAARHLPWLLASPFRYGYGRPSRFRAPTERPGIFYASETILTAVTEAAYWRLTAFARSPGFARPRTPTPMSAFAVDVRTDHALDLTTGSLAEPPGRWTHPDDYTATQALAADARRAGIAAIRAPSARDAGGVNLAVLDPAALVPPPRAHSSWAFLAIDDGLLAAREMSDEALRFTPEDLGVAAP</sequence>
<reference evidence="2 3" key="1">
    <citation type="submission" date="2023-02" db="EMBL/GenBank/DDBJ databases">
        <title>Genome sequence of Sphingomonas naphthae.</title>
        <authorList>
            <person name="Kim S."/>
            <person name="Heo J."/>
            <person name="Kwon S.-W."/>
        </authorList>
    </citation>
    <scope>NUCLEOTIDE SEQUENCE [LARGE SCALE GENOMIC DNA]</scope>
    <source>
        <strain evidence="2 3">KACC 18716</strain>
    </source>
</reference>
<dbReference type="Pfam" id="PF08808">
    <property type="entry name" value="RES"/>
    <property type="match status" value="1"/>
</dbReference>
<organism evidence="2 3">
    <name type="scientific">Sphingomonas naphthae</name>
    <dbReference type="NCBI Taxonomy" id="1813468"/>
    <lineage>
        <taxon>Bacteria</taxon>
        <taxon>Pseudomonadati</taxon>
        <taxon>Pseudomonadota</taxon>
        <taxon>Alphaproteobacteria</taxon>
        <taxon>Sphingomonadales</taxon>
        <taxon>Sphingomonadaceae</taxon>
        <taxon>Sphingomonas</taxon>
    </lineage>
</organism>
<keyword evidence="3" id="KW-1185">Reference proteome</keyword>
<protein>
    <submittedName>
        <fullName evidence="2">RES family NAD+ phosphorylase</fullName>
    </submittedName>
</protein>
<feature type="domain" description="RES" evidence="1">
    <location>
        <begin position="68"/>
        <end position="203"/>
    </location>
</feature>
<dbReference type="RefSeq" id="WP_273687691.1">
    <property type="nucleotide sequence ID" value="NZ_CP117411.1"/>
</dbReference>
<evidence type="ECO:0000313" key="2">
    <source>
        <dbReference type="EMBL" id="WCT73458.1"/>
    </source>
</evidence>
<gene>
    <name evidence="2" type="ORF">PQ455_17920</name>
</gene>
<proteinExistence type="predicted"/>
<evidence type="ECO:0000313" key="3">
    <source>
        <dbReference type="Proteomes" id="UP001220395"/>
    </source>
</evidence>
<name>A0ABY7TJQ6_9SPHN</name>
<evidence type="ECO:0000259" key="1">
    <source>
        <dbReference type="SMART" id="SM00953"/>
    </source>
</evidence>